<comment type="function">
    <text evidence="18">Plays an essential role in type IV pili and type II pseudopili formation by proteolytically removing the leader sequence from substrate proteins and subsequently monomethylating the alpha-amino group of the newly exposed N-terminal phenylalanine.</text>
</comment>
<reference evidence="22 23" key="1">
    <citation type="submission" date="2018-12" db="EMBL/GenBank/DDBJ databases">
        <title>The genome sequences of Variovorax guangxiensis DSM 27352.</title>
        <authorList>
            <person name="Gao J."/>
            <person name="Sun J."/>
        </authorList>
    </citation>
    <scope>NUCLEOTIDE SEQUENCE [LARGE SCALE GENOMIC DNA]</scope>
    <source>
        <strain evidence="22 23">DSM 27352</strain>
    </source>
</reference>
<dbReference type="FunFam" id="1.20.120.1220:FF:000001">
    <property type="entry name" value="Type 4 prepilin-like proteins leader peptide-processing enzyme"/>
    <property type="match status" value="1"/>
</dbReference>
<sequence length="321" mass="34590">MLVSREFDTVFAGVLGLLIGSFMNVVIYRVPVMMYREWLADAVANLMSSKDAPSLWSLAFGPKVAAPAGLEASADKAAEVVEKQPPFDLMRPASRCGACGHEIRWYENIPVLSYAALRGRCSSCKTPISLRYPLVELITGGLFALCAWRFGITPAGALWAAFGAFLICQFLIDFDTQFLPDSLNYPLLWLGLIGAAMGWTGVSLSSAVWGAVFGYLSLWLVYHAFRLVTGKEGMGYGDFKLLAALGAWLGADYLIAIILVSSLVGAVIGISLRIAGKLAHKDIPIAFGPFLAGAGLVCLVAGPEVVRQWIPFAFPLDALMR</sequence>
<evidence type="ECO:0000256" key="10">
    <source>
        <dbReference type="ARBA" id="ARBA00022801"/>
    </source>
</evidence>
<dbReference type="AlphaFoldDB" id="A0A3S1A676"/>
<evidence type="ECO:0000256" key="4">
    <source>
        <dbReference type="ARBA" id="ARBA00022519"/>
    </source>
</evidence>
<keyword evidence="11 19" id="KW-1133">Transmembrane helix</keyword>
<comment type="similarity">
    <text evidence="2 17">Belongs to the peptidase A24 family.</text>
</comment>
<dbReference type="OrthoDB" id="9789291at2"/>
<dbReference type="Gene3D" id="1.20.120.1220">
    <property type="match status" value="1"/>
</dbReference>
<comment type="subcellular location">
    <subcellularLocation>
        <location evidence="1">Cell inner membrane</location>
        <topology evidence="1">Multi-pass membrane protein</topology>
    </subcellularLocation>
    <subcellularLocation>
        <location evidence="18">Cell membrane</location>
        <topology evidence="18">Multi-pass membrane protein</topology>
    </subcellularLocation>
</comment>
<keyword evidence="13 18" id="KW-0511">Multifunctional enzyme</keyword>
<dbReference type="Pfam" id="PF06750">
    <property type="entry name" value="A24_N_bact"/>
    <property type="match status" value="1"/>
</dbReference>
<dbReference type="EMBL" id="RXFT01000014">
    <property type="protein sequence ID" value="RUR70560.1"/>
    <property type="molecule type" value="Genomic_DNA"/>
</dbReference>
<evidence type="ECO:0000256" key="7">
    <source>
        <dbReference type="ARBA" id="ARBA00022679"/>
    </source>
</evidence>
<keyword evidence="3" id="KW-1003">Cell membrane</keyword>
<feature type="transmembrane region" description="Helical" evidence="19">
    <location>
        <begin position="156"/>
        <end position="172"/>
    </location>
</feature>
<evidence type="ECO:0000256" key="1">
    <source>
        <dbReference type="ARBA" id="ARBA00004429"/>
    </source>
</evidence>
<keyword evidence="4" id="KW-0997">Cell inner membrane</keyword>
<evidence type="ECO:0000256" key="16">
    <source>
        <dbReference type="ARBA" id="ARBA00071870"/>
    </source>
</evidence>
<gene>
    <name evidence="22" type="ORF">EJP67_26225</name>
</gene>
<dbReference type="PANTHER" id="PTHR30487">
    <property type="entry name" value="TYPE 4 PREPILIN-LIKE PROTEINS LEADER PEPTIDE-PROCESSING ENZYME"/>
    <property type="match status" value="1"/>
</dbReference>
<dbReference type="InterPro" id="IPR000045">
    <property type="entry name" value="Prepilin_IV_endopep_pep"/>
</dbReference>
<evidence type="ECO:0000259" key="20">
    <source>
        <dbReference type="Pfam" id="PF01478"/>
    </source>
</evidence>
<evidence type="ECO:0000256" key="18">
    <source>
        <dbReference type="RuleBase" id="RU003794"/>
    </source>
</evidence>
<dbReference type="GO" id="GO:0032259">
    <property type="term" value="P:methylation"/>
    <property type="evidence" value="ECO:0007669"/>
    <property type="project" value="UniProtKB-KW"/>
</dbReference>
<dbReference type="InterPro" id="IPR014032">
    <property type="entry name" value="Peptidase_A24A_bac"/>
</dbReference>
<proteinExistence type="inferred from homology"/>
<comment type="caution">
    <text evidence="22">The sequence shown here is derived from an EMBL/GenBank/DDBJ whole genome shotgun (WGS) entry which is preliminary data.</text>
</comment>
<evidence type="ECO:0000256" key="17">
    <source>
        <dbReference type="RuleBase" id="RU003793"/>
    </source>
</evidence>
<feature type="domain" description="Prepilin type IV endopeptidase peptidase" evidence="20">
    <location>
        <begin position="161"/>
        <end position="270"/>
    </location>
</feature>
<dbReference type="InterPro" id="IPR050882">
    <property type="entry name" value="Prepilin_peptidase/N-MTase"/>
</dbReference>
<evidence type="ECO:0000256" key="9">
    <source>
        <dbReference type="ARBA" id="ARBA00022692"/>
    </source>
</evidence>
<evidence type="ECO:0000256" key="5">
    <source>
        <dbReference type="ARBA" id="ARBA00022603"/>
    </source>
</evidence>
<feature type="transmembrane region" description="Helical" evidence="19">
    <location>
        <begin position="241"/>
        <end position="271"/>
    </location>
</feature>
<keyword evidence="6 18" id="KW-0645">Protease</keyword>
<dbReference type="EC" id="2.1.1.-" evidence="18"/>
<evidence type="ECO:0000256" key="19">
    <source>
        <dbReference type="SAM" id="Phobius"/>
    </source>
</evidence>
<dbReference type="InterPro" id="IPR010627">
    <property type="entry name" value="Prepilin_pept_A24_N"/>
</dbReference>
<dbReference type="PRINTS" id="PR00864">
    <property type="entry name" value="PREPILNPTASE"/>
</dbReference>
<evidence type="ECO:0000256" key="8">
    <source>
        <dbReference type="ARBA" id="ARBA00022691"/>
    </source>
</evidence>
<comment type="catalytic activity">
    <reaction evidence="14 18">
        <text>Typically cleaves a -Gly-|-Phe- bond to release an N-terminal, basic peptide of 5-8 residues from type IV prepilin, and then N-methylates the new N-terminal amino group, the methyl donor being S-adenosyl-L-methionine.</text>
        <dbReference type="EC" id="3.4.23.43"/>
    </reaction>
</comment>
<keyword evidence="10 18" id="KW-0378">Hydrolase</keyword>
<evidence type="ECO:0000256" key="6">
    <source>
        <dbReference type="ARBA" id="ARBA00022670"/>
    </source>
</evidence>
<feature type="transmembrane region" description="Helical" evidence="19">
    <location>
        <begin position="208"/>
        <end position="229"/>
    </location>
</feature>
<evidence type="ECO:0000256" key="14">
    <source>
        <dbReference type="ARBA" id="ARBA00050401"/>
    </source>
</evidence>
<feature type="domain" description="Prepilin peptidase A24 N-terminal" evidence="21">
    <location>
        <begin position="14"/>
        <end position="150"/>
    </location>
</feature>
<evidence type="ECO:0000256" key="12">
    <source>
        <dbReference type="ARBA" id="ARBA00023136"/>
    </source>
</evidence>
<evidence type="ECO:0000313" key="22">
    <source>
        <dbReference type="EMBL" id="RUR70560.1"/>
    </source>
</evidence>
<dbReference type="RefSeq" id="WP_126024677.1">
    <property type="nucleotide sequence ID" value="NZ_RXFT01000014.1"/>
</dbReference>
<dbReference type="GO" id="GO:0008168">
    <property type="term" value="F:methyltransferase activity"/>
    <property type="evidence" value="ECO:0007669"/>
    <property type="project" value="UniProtKB-KW"/>
</dbReference>
<dbReference type="EC" id="3.4.23.43" evidence="15 18"/>
<keyword evidence="12 19" id="KW-0472">Membrane</keyword>
<evidence type="ECO:0000259" key="21">
    <source>
        <dbReference type="Pfam" id="PF06750"/>
    </source>
</evidence>
<feature type="transmembrane region" description="Helical" evidence="19">
    <location>
        <begin position="184"/>
        <end position="202"/>
    </location>
</feature>
<evidence type="ECO:0000256" key="11">
    <source>
        <dbReference type="ARBA" id="ARBA00022989"/>
    </source>
</evidence>
<keyword evidence="8" id="KW-0949">S-adenosyl-L-methionine</keyword>
<dbReference type="GO" id="GO:0004190">
    <property type="term" value="F:aspartic-type endopeptidase activity"/>
    <property type="evidence" value="ECO:0007669"/>
    <property type="project" value="UniProtKB-EC"/>
</dbReference>
<dbReference type="PANTHER" id="PTHR30487:SF0">
    <property type="entry name" value="PREPILIN LEADER PEPTIDASE_N-METHYLTRANSFERASE-RELATED"/>
    <property type="match status" value="1"/>
</dbReference>
<feature type="transmembrane region" description="Helical" evidence="19">
    <location>
        <begin position="283"/>
        <end position="302"/>
    </location>
</feature>
<name>A0A3S1A676_9BURK</name>
<dbReference type="Proteomes" id="UP000281118">
    <property type="component" value="Unassembled WGS sequence"/>
</dbReference>
<evidence type="ECO:0000256" key="3">
    <source>
        <dbReference type="ARBA" id="ARBA00022475"/>
    </source>
</evidence>
<protein>
    <recommendedName>
        <fullName evidence="16 18">Prepilin leader peptidase/N-methyltransferase</fullName>
        <ecNumber evidence="18">2.1.1.-</ecNumber>
        <ecNumber evidence="15 18">3.4.23.43</ecNumber>
    </recommendedName>
</protein>
<keyword evidence="9 18" id="KW-0812">Transmembrane</keyword>
<feature type="transmembrane region" description="Helical" evidence="19">
    <location>
        <begin position="12"/>
        <end position="30"/>
    </location>
</feature>
<keyword evidence="5 18" id="KW-0489">Methyltransferase</keyword>
<dbReference type="GO" id="GO:0006465">
    <property type="term" value="P:signal peptide processing"/>
    <property type="evidence" value="ECO:0007669"/>
    <property type="project" value="TreeGrafter"/>
</dbReference>
<organism evidence="22 23">
    <name type="scientific">Variovorax guangxiensis</name>
    <dbReference type="NCBI Taxonomy" id="1775474"/>
    <lineage>
        <taxon>Bacteria</taxon>
        <taxon>Pseudomonadati</taxon>
        <taxon>Pseudomonadota</taxon>
        <taxon>Betaproteobacteria</taxon>
        <taxon>Burkholderiales</taxon>
        <taxon>Comamonadaceae</taxon>
        <taxon>Variovorax</taxon>
    </lineage>
</organism>
<dbReference type="GO" id="GO:0005886">
    <property type="term" value="C:plasma membrane"/>
    <property type="evidence" value="ECO:0007669"/>
    <property type="project" value="UniProtKB-SubCell"/>
</dbReference>
<dbReference type="Pfam" id="PF01478">
    <property type="entry name" value="Peptidase_A24"/>
    <property type="match status" value="1"/>
</dbReference>
<evidence type="ECO:0000256" key="15">
    <source>
        <dbReference type="ARBA" id="ARBA00067082"/>
    </source>
</evidence>
<evidence type="ECO:0000256" key="13">
    <source>
        <dbReference type="ARBA" id="ARBA00023268"/>
    </source>
</evidence>
<keyword evidence="7 18" id="KW-0808">Transferase</keyword>
<evidence type="ECO:0000313" key="23">
    <source>
        <dbReference type="Proteomes" id="UP000281118"/>
    </source>
</evidence>
<accession>A0A3S1A676</accession>
<evidence type="ECO:0000256" key="2">
    <source>
        <dbReference type="ARBA" id="ARBA00005801"/>
    </source>
</evidence>